<evidence type="ECO:0000256" key="4">
    <source>
        <dbReference type="ARBA" id="ARBA00022692"/>
    </source>
</evidence>
<keyword evidence="12" id="KW-1185">Reference proteome</keyword>
<evidence type="ECO:0000256" key="10">
    <source>
        <dbReference type="SAM" id="Phobius"/>
    </source>
</evidence>
<keyword evidence="2" id="KW-0444">Lipid biosynthesis</keyword>
<dbReference type="GO" id="GO:0030148">
    <property type="term" value="P:sphingolipid biosynthetic process"/>
    <property type="evidence" value="ECO:0007669"/>
    <property type="project" value="TreeGrafter"/>
</dbReference>
<dbReference type="GO" id="GO:0019367">
    <property type="term" value="P:fatty acid elongation, saturated fatty acid"/>
    <property type="evidence" value="ECO:0007669"/>
    <property type="project" value="TreeGrafter"/>
</dbReference>
<keyword evidence="7" id="KW-0443">Lipid metabolism</keyword>
<dbReference type="GO" id="GO:0034625">
    <property type="term" value="P:fatty acid elongation, monounsaturated fatty acid"/>
    <property type="evidence" value="ECO:0007669"/>
    <property type="project" value="TreeGrafter"/>
</dbReference>
<dbReference type="EMBL" id="CAXHTB010000017">
    <property type="protein sequence ID" value="CAL0323757.1"/>
    <property type="molecule type" value="Genomic_DNA"/>
</dbReference>
<evidence type="ECO:0000256" key="3">
    <source>
        <dbReference type="ARBA" id="ARBA00022679"/>
    </source>
</evidence>
<evidence type="ECO:0000313" key="12">
    <source>
        <dbReference type="Proteomes" id="UP001497480"/>
    </source>
</evidence>
<dbReference type="GO" id="GO:0042761">
    <property type="term" value="P:very long-chain fatty acid biosynthetic process"/>
    <property type="evidence" value="ECO:0007669"/>
    <property type="project" value="TreeGrafter"/>
</dbReference>
<reference evidence="11 12" key="1">
    <citation type="submission" date="2024-03" db="EMBL/GenBank/DDBJ databases">
        <authorList>
            <person name="Martinez-Hernandez J."/>
        </authorList>
    </citation>
    <scope>NUCLEOTIDE SEQUENCE [LARGE SCALE GENOMIC DNA]</scope>
</reference>
<evidence type="ECO:0000256" key="5">
    <source>
        <dbReference type="ARBA" id="ARBA00022832"/>
    </source>
</evidence>
<feature type="transmembrane region" description="Helical" evidence="10">
    <location>
        <begin position="75"/>
        <end position="94"/>
    </location>
</feature>
<evidence type="ECO:0000256" key="6">
    <source>
        <dbReference type="ARBA" id="ARBA00022989"/>
    </source>
</evidence>
<gene>
    <name evidence="11" type="ORF">LLUT_LOCUS24817</name>
</gene>
<sequence length="284" mass="33258">MDFPIIDNLKYWLLDHPSIVGFRWSPTQSWGSTWPFLVTGIMTYILTAITLHRILKILKCHRPVPLGPIPALHSLSMSIISITIFIAMLFSATAEIHDTWWLWRRTRTTSLEWFLCFPLGIRPSGRVFFWSYVFYLSRLLHFLRTFFTILRHRKLSFFRLFNHSILFITSFLWLEFSQSFQVLAILLSTFVYTLVYGHRLWMELGLPSKCFSFTVNCQMLLLCCNLVCHVGVLLLHFLRGGCNGIGAWVFNSGLNAVILLLFLKFYANMHCQRKNTTCQAYYLS</sequence>
<dbReference type="InterPro" id="IPR002076">
    <property type="entry name" value="ELO_fam"/>
</dbReference>
<proteinExistence type="predicted"/>
<feature type="transmembrane region" description="Helical" evidence="10">
    <location>
        <begin position="219"/>
        <end position="239"/>
    </location>
</feature>
<dbReference type="PANTHER" id="PTHR11157:SF123">
    <property type="entry name" value="F25A4.4"/>
    <property type="match status" value="1"/>
</dbReference>
<keyword evidence="6 10" id="KW-1133">Transmembrane helix</keyword>
<keyword evidence="8 10" id="KW-0472">Membrane</keyword>
<name>A0AAV1XRP4_LUPLU</name>
<dbReference type="GO" id="GO:0009922">
    <property type="term" value="F:fatty acid elongase activity"/>
    <property type="evidence" value="ECO:0007669"/>
    <property type="project" value="InterPro"/>
</dbReference>
<evidence type="ECO:0000256" key="2">
    <source>
        <dbReference type="ARBA" id="ARBA00022516"/>
    </source>
</evidence>
<comment type="caution">
    <text evidence="11">The sequence shown here is derived from an EMBL/GenBank/DDBJ whole genome shotgun (WGS) entry which is preliminary data.</text>
</comment>
<evidence type="ECO:0000256" key="9">
    <source>
        <dbReference type="ARBA" id="ARBA00023160"/>
    </source>
</evidence>
<feature type="transmembrane region" description="Helical" evidence="10">
    <location>
        <begin position="245"/>
        <end position="267"/>
    </location>
</feature>
<keyword evidence="5" id="KW-0276">Fatty acid metabolism</keyword>
<evidence type="ECO:0000256" key="1">
    <source>
        <dbReference type="ARBA" id="ARBA00004141"/>
    </source>
</evidence>
<accession>A0AAV1XRP4</accession>
<keyword evidence="3" id="KW-0808">Transferase</keyword>
<dbReference type="GO" id="GO:0034626">
    <property type="term" value="P:fatty acid elongation, polyunsaturated fatty acid"/>
    <property type="evidence" value="ECO:0007669"/>
    <property type="project" value="TreeGrafter"/>
</dbReference>
<evidence type="ECO:0000256" key="8">
    <source>
        <dbReference type="ARBA" id="ARBA00023136"/>
    </source>
</evidence>
<feature type="transmembrane region" description="Helical" evidence="10">
    <location>
        <begin position="157"/>
        <end position="174"/>
    </location>
</feature>
<protein>
    <recommendedName>
        <fullName evidence="13">Elongation of fatty acids protein 3-like</fullName>
    </recommendedName>
</protein>
<keyword evidence="9" id="KW-0275">Fatty acid biosynthesis</keyword>
<evidence type="ECO:0008006" key="13">
    <source>
        <dbReference type="Google" id="ProtNLM"/>
    </source>
</evidence>
<feature type="transmembrane region" description="Helical" evidence="10">
    <location>
        <begin position="180"/>
        <end position="198"/>
    </location>
</feature>
<dbReference type="AlphaFoldDB" id="A0AAV1XRP4"/>
<keyword evidence="4 10" id="KW-0812">Transmembrane</keyword>
<dbReference type="Proteomes" id="UP001497480">
    <property type="component" value="Unassembled WGS sequence"/>
</dbReference>
<evidence type="ECO:0000313" key="11">
    <source>
        <dbReference type="EMBL" id="CAL0323757.1"/>
    </source>
</evidence>
<organism evidence="11 12">
    <name type="scientific">Lupinus luteus</name>
    <name type="common">European yellow lupine</name>
    <dbReference type="NCBI Taxonomy" id="3873"/>
    <lineage>
        <taxon>Eukaryota</taxon>
        <taxon>Viridiplantae</taxon>
        <taxon>Streptophyta</taxon>
        <taxon>Embryophyta</taxon>
        <taxon>Tracheophyta</taxon>
        <taxon>Spermatophyta</taxon>
        <taxon>Magnoliopsida</taxon>
        <taxon>eudicotyledons</taxon>
        <taxon>Gunneridae</taxon>
        <taxon>Pentapetalae</taxon>
        <taxon>rosids</taxon>
        <taxon>fabids</taxon>
        <taxon>Fabales</taxon>
        <taxon>Fabaceae</taxon>
        <taxon>Papilionoideae</taxon>
        <taxon>50 kb inversion clade</taxon>
        <taxon>genistoids sensu lato</taxon>
        <taxon>core genistoids</taxon>
        <taxon>Genisteae</taxon>
        <taxon>Lupinus</taxon>
    </lineage>
</organism>
<feature type="transmembrane region" description="Helical" evidence="10">
    <location>
        <begin position="127"/>
        <end position="150"/>
    </location>
</feature>
<evidence type="ECO:0000256" key="7">
    <source>
        <dbReference type="ARBA" id="ARBA00023098"/>
    </source>
</evidence>
<feature type="transmembrane region" description="Helical" evidence="10">
    <location>
        <begin position="34"/>
        <end position="55"/>
    </location>
</feature>
<dbReference type="PANTHER" id="PTHR11157">
    <property type="entry name" value="FATTY ACID ACYL TRANSFERASE-RELATED"/>
    <property type="match status" value="1"/>
</dbReference>
<comment type="subcellular location">
    <subcellularLocation>
        <location evidence="1">Membrane</location>
        <topology evidence="1">Multi-pass membrane protein</topology>
    </subcellularLocation>
</comment>
<dbReference type="Pfam" id="PF01151">
    <property type="entry name" value="ELO"/>
    <property type="match status" value="1"/>
</dbReference>
<dbReference type="GO" id="GO:0005789">
    <property type="term" value="C:endoplasmic reticulum membrane"/>
    <property type="evidence" value="ECO:0007669"/>
    <property type="project" value="TreeGrafter"/>
</dbReference>